<dbReference type="STRING" id="494016.SAMN04487965_0604"/>
<sequence length="370" mass="41624">MLHIQDPIFTRSYSTHEALINTCSSSIAGYGAFAFASATGVELLFNDEVFDALLERGEYSLVLGIDEITNAACLESLDRIQQRRPSLNVQAFLHDEPSLFHPKFSFFKNEEDLGSLIVGSGNLTLGGLRKNREGFAVIELEQDQTRAIESYWSSWLAESGDRLRPISDDLVIQKVRQNQLRRRAGVVRRVEREEESESPEVVASGAADLDSEWSFSASSKVLFAEIPRSGDRWKQANFDVGTFQEFFGAIPGDNSQRVLLRNVNADGTLAHVEVRQSVSVKSQNYRFELDAASGISYPDTGKPIGIFVQVSTRVFLYHLFLPGDSHYETLVAWMDENWDGRADRMKRIVAQISDVESMINETVFSQYKGW</sequence>
<dbReference type="AlphaFoldDB" id="A0A1M4W5I5"/>
<evidence type="ECO:0000313" key="1">
    <source>
        <dbReference type="EMBL" id="SHE76469.1"/>
    </source>
</evidence>
<accession>A0A1M4W5I5</accession>
<organism evidence="1 2">
    <name type="scientific">Microbulbifer donghaiensis</name>
    <dbReference type="NCBI Taxonomy" id="494016"/>
    <lineage>
        <taxon>Bacteria</taxon>
        <taxon>Pseudomonadati</taxon>
        <taxon>Pseudomonadota</taxon>
        <taxon>Gammaproteobacteria</taxon>
        <taxon>Cellvibrionales</taxon>
        <taxon>Microbulbiferaceae</taxon>
        <taxon>Microbulbifer</taxon>
    </lineage>
</organism>
<name>A0A1M4W5I5_9GAMM</name>
<dbReference type="RefSeq" id="WP_073271287.1">
    <property type="nucleotide sequence ID" value="NZ_FQVA01000001.1"/>
</dbReference>
<dbReference type="OrthoDB" id="9148335at2"/>
<keyword evidence="2" id="KW-1185">Reference proteome</keyword>
<evidence type="ECO:0000313" key="2">
    <source>
        <dbReference type="Proteomes" id="UP000184170"/>
    </source>
</evidence>
<proteinExistence type="predicted"/>
<dbReference type="Proteomes" id="UP000184170">
    <property type="component" value="Unassembled WGS sequence"/>
</dbReference>
<dbReference type="CDD" id="cd09117">
    <property type="entry name" value="PLDc_Bfil_DEXD_like"/>
    <property type="match status" value="1"/>
</dbReference>
<protein>
    <recommendedName>
        <fullName evidence="3">HKD family nuclease</fullName>
    </recommendedName>
</protein>
<evidence type="ECO:0008006" key="3">
    <source>
        <dbReference type="Google" id="ProtNLM"/>
    </source>
</evidence>
<gene>
    <name evidence="1" type="ORF">SAMN04487965_0604</name>
</gene>
<dbReference type="Gene3D" id="3.30.870.10">
    <property type="entry name" value="Endonuclease Chain A"/>
    <property type="match status" value="1"/>
</dbReference>
<dbReference type="EMBL" id="FQVA01000001">
    <property type="protein sequence ID" value="SHE76469.1"/>
    <property type="molecule type" value="Genomic_DNA"/>
</dbReference>
<reference evidence="2" key="1">
    <citation type="submission" date="2016-11" db="EMBL/GenBank/DDBJ databases">
        <authorList>
            <person name="Varghese N."/>
            <person name="Submissions S."/>
        </authorList>
    </citation>
    <scope>NUCLEOTIDE SEQUENCE [LARGE SCALE GENOMIC DNA]</scope>
    <source>
        <strain evidence="2">CGMCC 1.7063</strain>
    </source>
</reference>